<dbReference type="Gene3D" id="1.10.418.70">
    <property type="entry name" value="Intraflagellar transport protein 81, N-terminal domain"/>
    <property type="match status" value="1"/>
</dbReference>
<feature type="domain" description="IFT81 calponin homology" evidence="8">
    <location>
        <begin position="3"/>
        <end position="121"/>
    </location>
</feature>
<reference evidence="10" key="1">
    <citation type="journal article" date="2010" name="Genome Biol.">
        <title>Genome sequence of the necrotrophic plant pathogen Pythium ultimum reveals original pathogenicity mechanisms and effector repertoire.</title>
        <authorList>
            <person name="Levesque C.A."/>
            <person name="Brouwer H."/>
            <person name="Cano L."/>
            <person name="Hamilton J.P."/>
            <person name="Holt C."/>
            <person name="Huitema E."/>
            <person name="Raffaele S."/>
            <person name="Robideau G.P."/>
            <person name="Thines M."/>
            <person name="Win J."/>
            <person name="Zerillo M.M."/>
            <person name="Beakes G.W."/>
            <person name="Boore J.L."/>
            <person name="Busam D."/>
            <person name="Dumas B."/>
            <person name="Ferriera S."/>
            <person name="Fuerstenberg S.I."/>
            <person name="Gachon C.M."/>
            <person name="Gaulin E."/>
            <person name="Govers F."/>
            <person name="Grenville-Briggs L."/>
            <person name="Horner N."/>
            <person name="Hostetler J."/>
            <person name="Jiang R.H."/>
            <person name="Johnson J."/>
            <person name="Krajaejun T."/>
            <person name="Lin H."/>
            <person name="Meijer H.J."/>
            <person name="Moore B."/>
            <person name="Morris P."/>
            <person name="Phuntmart V."/>
            <person name="Puiu D."/>
            <person name="Shetty J."/>
            <person name="Stajich J.E."/>
            <person name="Tripathy S."/>
            <person name="Wawra S."/>
            <person name="van West P."/>
            <person name="Whitty B.R."/>
            <person name="Coutinho P.M."/>
            <person name="Henrissat B."/>
            <person name="Martin F."/>
            <person name="Thomas P.D."/>
            <person name="Tyler B.M."/>
            <person name="De Vries R.P."/>
            <person name="Kamoun S."/>
            <person name="Yandell M."/>
            <person name="Tisserat N."/>
            <person name="Buell C.R."/>
        </authorList>
    </citation>
    <scope>NUCLEOTIDE SEQUENCE</scope>
    <source>
        <strain evidence="10">DAOM:BR144</strain>
    </source>
</reference>
<keyword evidence="3 7" id="KW-0175">Coiled coil</keyword>
<evidence type="ECO:0000256" key="3">
    <source>
        <dbReference type="ARBA" id="ARBA00023054"/>
    </source>
</evidence>
<evidence type="ECO:0000259" key="8">
    <source>
        <dbReference type="Pfam" id="PF18383"/>
    </source>
</evidence>
<dbReference type="GO" id="GO:0036064">
    <property type="term" value="C:ciliary basal body"/>
    <property type="evidence" value="ECO:0007669"/>
    <property type="project" value="TreeGrafter"/>
</dbReference>
<evidence type="ECO:0000313" key="10">
    <source>
        <dbReference type="Proteomes" id="UP000019132"/>
    </source>
</evidence>
<comment type="similarity">
    <text evidence="6">Belongs to the IFT81 family.</text>
</comment>
<evidence type="ECO:0000256" key="1">
    <source>
        <dbReference type="ARBA" id="ARBA00004138"/>
    </source>
</evidence>
<evidence type="ECO:0000256" key="2">
    <source>
        <dbReference type="ARBA" id="ARBA00022794"/>
    </source>
</evidence>
<name>K3XA89_GLOUD</name>
<dbReference type="AlphaFoldDB" id="K3XA89"/>
<feature type="coiled-coil region" evidence="7">
    <location>
        <begin position="140"/>
        <end position="229"/>
    </location>
</feature>
<keyword evidence="4" id="KW-0969">Cilium</keyword>
<dbReference type="GO" id="GO:0042073">
    <property type="term" value="P:intraciliary transport"/>
    <property type="evidence" value="ECO:0007669"/>
    <property type="project" value="InterPro"/>
</dbReference>
<dbReference type="eggNOG" id="ENOG502QSBR">
    <property type="taxonomic scope" value="Eukaryota"/>
</dbReference>
<proteinExistence type="inferred from homology"/>
<protein>
    <recommendedName>
        <fullName evidence="8">IFT81 calponin homology domain-containing protein</fullName>
    </recommendedName>
</protein>
<reference evidence="9" key="3">
    <citation type="submission" date="2015-02" db="UniProtKB">
        <authorList>
            <consortium name="EnsemblProtists"/>
        </authorList>
    </citation>
    <scope>IDENTIFICATION</scope>
    <source>
        <strain evidence="9">DAOM BR144</strain>
    </source>
</reference>
<feature type="coiled-coil region" evidence="7">
    <location>
        <begin position="509"/>
        <end position="554"/>
    </location>
</feature>
<dbReference type="Pfam" id="PF18383">
    <property type="entry name" value="IFT81_CH"/>
    <property type="match status" value="1"/>
</dbReference>
<keyword evidence="2" id="KW-0970">Cilium biogenesis/degradation</keyword>
<evidence type="ECO:0000256" key="4">
    <source>
        <dbReference type="ARBA" id="ARBA00023069"/>
    </source>
</evidence>
<dbReference type="GO" id="GO:0060271">
    <property type="term" value="P:cilium assembly"/>
    <property type="evidence" value="ECO:0007669"/>
    <property type="project" value="InterPro"/>
</dbReference>
<evidence type="ECO:0000256" key="6">
    <source>
        <dbReference type="ARBA" id="ARBA00043983"/>
    </source>
</evidence>
<dbReference type="InParanoid" id="K3XA89"/>
<dbReference type="HOGENOM" id="CLU_017012_1_0_1"/>
<comment type="subcellular location">
    <subcellularLocation>
        <location evidence="1">Cell projection</location>
        <location evidence="1">Cilium</location>
    </subcellularLocation>
</comment>
<dbReference type="InterPro" id="IPR041146">
    <property type="entry name" value="IFT81_CH"/>
</dbReference>
<keyword evidence="5" id="KW-0966">Cell projection</keyword>
<dbReference type="EnsemblProtists" id="PYU1_T014138">
    <property type="protein sequence ID" value="PYU1_T014138"/>
    <property type="gene ID" value="PYU1_G014108"/>
</dbReference>
<feature type="coiled-coil region" evidence="7">
    <location>
        <begin position="306"/>
        <end position="422"/>
    </location>
</feature>
<organism evidence="9 10">
    <name type="scientific">Globisporangium ultimum (strain ATCC 200006 / CBS 805.95 / DAOM BR144)</name>
    <name type="common">Pythium ultimum</name>
    <dbReference type="NCBI Taxonomy" id="431595"/>
    <lineage>
        <taxon>Eukaryota</taxon>
        <taxon>Sar</taxon>
        <taxon>Stramenopiles</taxon>
        <taxon>Oomycota</taxon>
        <taxon>Peronosporomycetes</taxon>
        <taxon>Pythiales</taxon>
        <taxon>Pythiaceae</taxon>
        <taxon>Globisporangium</taxon>
    </lineage>
</organism>
<keyword evidence="10" id="KW-1185">Reference proteome</keyword>
<dbReference type="PANTHER" id="PTHR15614:SF2">
    <property type="entry name" value="INTRAFLAGELLAR TRANSPORT PROTEIN 81 HOMOLOG"/>
    <property type="match status" value="1"/>
</dbReference>
<dbReference type="GO" id="GO:0015631">
    <property type="term" value="F:tubulin binding"/>
    <property type="evidence" value="ECO:0007669"/>
    <property type="project" value="InterPro"/>
</dbReference>
<dbReference type="VEuPathDB" id="FungiDB:PYU1_G014108"/>
<dbReference type="GO" id="GO:0030992">
    <property type="term" value="C:intraciliary transport particle B"/>
    <property type="evidence" value="ECO:0007669"/>
    <property type="project" value="InterPro"/>
</dbReference>
<dbReference type="OMA" id="WILTHME"/>
<evidence type="ECO:0000313" key="9">
    <source>
        <dbReference type="EnsemblProtists" id="PYU1_T014138"/>
    </source>
</evidence>
<accession>K3XA89</accession>
<dbReference type="STRING" id="431595.K3XA89"/>
<dbReference type="EMBL" id="GL376563">
    <property type="status" value="NOT_ANNOTATED_CDS"/>
    <property type="molecule type" value="Genomic_DNA"/>
</dbReference>
<dbReference type="InterPro" id="IPR029600">
    <property type="entry name" value="IFT81"/>
</dbReference>
<dbReference type="Proteomes" id="UP000019132">
    <property type="component" value="Unassembled WGS sequence"/>
</dbReference>
<evidence type="ECO:0000256" key="5">
    <source>
        <dbReference type="ARBA" id="ARBA00023273"/>
    </source>
</evidence>
<dbReference type="PANTHER" id="PTHR15614">
    <property type="entry name" value="INTRAFLAGELLAR TRANSPORT PROTEIN 81 HOMOLOG"/>
    <property type="match status" value="1"/>
</dbReference>
<sequence length="689" mass="80279">MSELQLIVEQLNKEPFRLGLTLVAFDEKSNFELLQILNEVFAEIDAKHNVDLRNEADEQRAYRYLEFLQLLKFPLPRDIDNFRDALIHGDRQVLYPILHWALKNFPGHKKRAYLGKYLAPLSVPQEYFVNETLNGMYEHYKQLQEQFKGVHKEVDILRNSKTRPGELRKEITQLEEESHQLQEKIANLKKKTASESGFKDILEATSALRKEQEEQAKLAERKRDQMMSLTLVEKRSRECEQRLMDLRSSISHDTPPDQLFEHLKNQVERNRDILTVKFPQEFKLQQENLQRLERTLSESPKTEADIADMEDEIASLKSSIQHFQAQIAEAQKNTGDDKLGIYRQHASVQMKKLATKEDELDALRTEKVKMQKQIEDLEVKMSELSGSKFMSREEFKQYANSLRNKTNQYKKVKVELAELTAESVVLHRTEQLLKSKDADLDGFLKDMEAKKGVTGFLDTQEKLDNISEMNAQVNKMKGETLEEISRIVTDINQTLKERKNQLAPQIKELRAVRQRYQEMEQTYLEKKAQYDNTAVGLETERIKLEQECNAFQEDCLREESQYHLLHCMLQIERGKTDKIEQEVEFEKGNAHLLRDIKSFQELYKHKVAQQESLTKELRKQQKTLKTNTADHNAQREQFENLFKLLSCKVKLAGKAASDASRQGQELFDGHADIAQFENVGGANVMTLDA</sequence>
<reference evidence="10" key="2">
    <citation type="submission" date="2010-04" db="EMBL/GenBank/DDBJ databases">
        <authorList>
            <person name="Buell R."/>
            <person name="Hamilton J."/>
            <person name="Hostetler J."/>
        </authorList>
    </citation>
    <scope>NUCLEOTIDE SEQUENCE [LARGE SCALE GENOMIC DNA]</scope>
    <source>
        <strain evidence="10">DAOM:BR144</strain>
    </source>
</reference>
<dbReference type="InterPro" id="IPR043016">
    <property type="entry name" value="IFT81_N_sf"/>
</dbReference>
<evidence type="ECO:0000256" key="7">
    <source>
        <dbReference type="SAM" id="Coils"/>
    </source>
</evidence>